<comment type="caution">
    <text evidence="1">The sequence shown here is derived from an EMBL/GenBank/DDBJ whole genome shotgun (WGS) entry which is preliminary data.</text>
</comment>
<protein>
    <submittedName>
        <fullName evidence="1">Uncharacterized protein</fullName>
    </submittedName>
</protein>
<evidence type="ECO:0000313" key="2">
    <source>
        <dbReference type="Proteomes" id="UP001241377"/>
    </source>
</evidence>
<proteinExistence type="predicted"/>
<reference evidence="1" key="1">
    <citation type="submission" date="2023-04" db="EMBL/GenBank/DDBJ databases">
        <title>Draft Genome sequencing of Naganishia species isolated from polar environments using Oxford Nanopore Technology.</title>
        <authorList>
            <person name="Leo P."/>
            <person name="Venkateswaran K."/>
        </authorList>
    </citation>
    <scope>NUCLEOTIDE SEQUENCE</scope>
    <source>
        <strain evidence="1">MNA-CCFEE 5261</strain>
    </source>
</reference>
<evidence type="ECO:0000313" key="1">
    <source>
        <dbReference type="EMBL" id="KAJ9094203.1"/>
    </source>
</evidence>
<organism evidence="1 2">
    <name type="scientific">Naganishia cerealis</name>
    <dbReference type="NCBI Taxonomy" id="610337"/>
    <lineage>
        <taxon>Eukaryota</taxon>
        <taxon>Fungi</taxon>
        <taxon>Dikarya</taxon>
        <taxon>Basidiomycota</taxon>
        <taxon>Agaricomycotina</taxon>
        <taxon>Tremellomycetes</taxon>
        <taxon>Filobasidiales</taxon>
        <taxon>Filobasidiaceae</taxon>
        <taxon>Naganishia</taxon>
    </lineage>
</organism>
<accession>A0ACC2V504</accession>
<dbReference type="EMBL" id="JASBWR010000114">
    <property type="protein sequence ID" value="KAJ9094203.1"/>
    <property type="molecule type" value="Genomic_DNA"/>
</dbReference>
<name>A0ACC2V504_9TREE</name>
<keyword evidence="2" id="KW-1185">Reference proteome</keyword>
<gene>
    <name evidence="1" type="ORF">QFC19_008055</name>
</gene>
<sequence length="255" mass="27223">MPLPPGGGAGIKGRKKRWMVGGGYRTMVGIEMDEEVTATPSPPVFGRTTSRASESGATSLTLTRTRSSRYSHSGHSGPAAPSLTRTTTSTSKPAATTSDSTNALVPTFTSSHVLRLRLPLPLYAPFTAAQLVETLHKHYQYGKRVGRSTSTSLAPGTIEENAYSFARMVDKAPGPVDEATRLSKAHKLGRTTMEGAPAIGRVDERGGEDIQGQAGRKGFRYTMRKAVSKAVGAVQGEREDTVEDDRANWVTPFTG</sequence>
<dbReference type="Proteomes" id="UP001241377">
    <property type="component" value="Unassembled WGS sequence"/>
</dbReference>